<gene>
    <name evidence="2" type="ORF">EHV23_12715</name>
</gene>
<sequence length="146" mass="15626">MKKIISSVVVGMAVLCGSAAVQARDTKLILPIRDALNYEGKKGSARELLDPGIALVFARGGGSVVRADVKAIKRTNGFGKSDADACHWAFLSAVRQLQEAAREAGATKVVNLISYYKDHEYRGTSEYECHAGAFIVGVTLRGDLAR</sequence>
<keyword evidence="1" id="KW-0732">Signal</keyword>
<dbReference type="RefSeq" id="WP_125096399.1">
    <property type="nucleotide sequence ID" value="NZ_RRUE01000002.1"/>
</dbReference>
<protein>
    <submittedName>
        <fullName evidence="2">Excinuclease ABC subunit A</fullName>
    </submittedName>
</protein>
<evidence type="ECO:0000313" key="2">
    <source>
        <dbReference type="EMBL" id="RRN44204.1"/>
    </source>
</evidence>
<dbReference type="AlphaFoldDB" id="A0A426FNF6"/>
<evidence type="ECO:0000313" key="3">
    <source>
        <dbReference type="Proteomes" id="UP000270261"/>
    </source>
</evidence>
<organism evidence="2 3">
    <name type="scientific">Lautropia dentalis</name>
    <dbReference type="NCBI Taxonomy" id="2490857"/>
    <lineage>
        <taxon>Bacteria</taxon>
        <taxon>Pseudomonadati</taxon>
        <taxon>Pseudomonadota</taxon>
        <taxon>Betaproteobacteria</taxon>
        <taxon>Burkholderiales</taxon>
        <taxon>Burkholderiaceae</taxon>
        <taxon>Lautropia</taxon>
    </lineage>
</organism>
<feature type="signal peptide" evidence="1">
    <location>
        <begin position="1"/>
        <end position="23"/>
    </location>
</feature>
<dbReference type="Proteomes" id="UP000270261">
    <property type="component" value="Unassembled WGS sequence"/>
</dbReference>
<keyword evidence="3" id="KW-1185">Reference proteome</keyword>
<evidence type="ECO:0000256" key="1">
    <source>
        <dbReference type="SAM" id="SignalP"/>
    </source>
</evidence>
<dbReference type="EMBL" id="RRUE01000002">
    <property type="protein sequence ID" value="RRN44204.1"/>
    <property type="molecule type" value="Genomic_DNA"/>
</dbReference>
<name>A0A426FNF6_9BURK</name>
<feature type="chain" id="PRO_5019160671" evidence="1">
    <location>
        <begin position="24"/>
        <end position="146"/>
    </location>
</feature>
<comment type="caution">
    <text evidence="2">The sequence shown here is derived from an EMBL/GenBank/DDBJ whole genome shotgun (WGS) entry which is preliminary data.</text>
</comment>
<proteinExistence type="predicted"/>
<reference evidence="2 3" key="1">
    <citation type="submission" date="2018-11" db="EMBL/GenBank/DDBJ databases">
        <title>Genome sequencing of Lautropia sp. KCOM 2505 (= ChDC F240).</title>
        <authorList>
            <person name="Kook J.-K."/>
            <person name="Park S.-N."/>
            <person name="Lim Y.K."/>
        </authorList>
    </citation>
    <scope>NUCLEOTIDE SEQUENCE [LARGE SCALE GENOMIC DNA]</scope>
    <source>
        <strain evidence="2 3">KCOM 2505</strain>
    </source>
</reference>
<accession>A0A426FNF6</accession>
<dbReference type="OrthoDB" id="8161726at2"/>